<evidence type="ECO:0000313" key="3">
    <source>
        <dbReference type="Proteomes" id="UP000008022"/>
    </source>
</evidence>
<organism evidence="2 3">
    <name type="scientific">Oryza rufipogon</name>
    <name type="common">Brownbeard rice</name>
    <name type="synonym">Asian wild rice</name>
    <dbReference type="NCBI Taxonomy" id="4529"/>
    <lineage>
        <taxon>Eukaryota</taxon>
        <taxon>Viridiplantae</taxon>
        <taxon>Streptophyta</taxon>
        <taxon>Embryophyta</taxon>
        <taxon>Tracheophyta</taxon>
        <taxon>Spermatophyta</taxon>
        <taxon>Magnoliopsida</taxon>
        <taxon>Liliopsida</taxon>
        <taxon>Poales</taxon>
        <taxon>Poaceae</taxon>
        <taxon>BOP clade</taxon>
        <taxon>Oryzoideae</taxon>
        <taxon>Oryzeae</taxon>
        <taxon>Oryzinae</taxon>
        <taxon>Oryza</taxon>
    </lineage>
</organism>
<protein>
    <submittedName>
        <fullName evidence="2">Uncharacterized protein</fullName>
    </submittedName>
</protein>
<dbReference type="AlphaFoldDB" id="A0A0E0QXP2"/>
<accession>A0A0E0QXP2</accession>
<dbReference type="HOGENOM" id="CLU_1172305_0_0_1"/>
<feature type="compositionally biased region" description="Basic residues" evidence="1">
    <location>
        <begin position="32"/>
        <end position="43"/>
    </location>
</feature>
<evidence type="ECO:0000256" key="1">
    <source>
        <dbReference type="SAM" id="MobiDB-lite"/>
    </source>
</evidence>
<name>A0A0E0QXP2_ORYRU</name>
<proteinExistence type="predicted"/>
<feature type="region of interest" description="Disordered" evidence="1">
    <location>
        <begin position="13"/>
        <end position="43"/>
    </location>
</feature>
<sequence length="237" mass="27593">MTEVAVAGDELRCGHPRQAPGIADSGDELQRGVRHGRRRTWPRRRARHGERRWRTRPPATWSSDCHLELQHCRPPSTAPPLTPTSGSIRVAGRCALRRRPNSIAGPLRSASLPTVDPTASPGFHPIHLLLQGSKETRWDAKNLLTWYHLIPLKYHLLRGIIAWIPGRYQDLIHRKHHPPRGKNRMIPDRYHPVPRKYHLIYGRNARYHLWNLMILDMIEMRIMIPPRCHMILPKYHL</sequence>
<evidence type="ECO:0000313" key="2">
    <source>
        <dbReference type="EnsemblPlants" id="ORUFI10G06500.1"/>
    </source>
</evidence>
<keyword evidence="3" id="KW-1185">Reference proteome</keyword>
<reference evidence="2" key="2">
    <citation type="submission" date="2015-06" db="UniProtKB">
        <authorList>
            <consortium name="EnsemblPlants"/>
        </authorList>
    </citation>
    <scope>IDENTIFICATION</scope>
</reference>
<dbReference type="Gramene" id="ORUFI10G06500.1">
    <property type="protein sequence ID" value="ORUFI10G06500.1"/>
    <property type="gene ID" value="ORUFI10G06500"/>
</dbReference>
<dbReference type="Proteomes" id="UP000008022">
    <property type="component" value="Unassembled WGS sequence"/>
</dbReference>
<dbReference type="EnsemblPlants" id="ORUFI10G06500.1">
    <property type="protein sequence ID" value="ORUFI10G06500.1"/>
    <property type="gene ID" value="ORUFI10G06500"/>
</dbReference>
<reference evidence="3" key="1">
    <citation type="submission" date="2013-06" db="EMBL/GenBank/DDBJ databases">
        <authorList>
            <person name="Zhao Q."/>
        </authorList>
    </citation>
    <scope>NUCLEOTIDE SEQUENCE</scope>
    <source>
        <strain evidence="3">cv. W1943</strain>
    </source>
</reference>